<feature type="region of interest" description="Disordered" evidence="1">
    <location>
        <begin position="101"/>
        <end position="123"/>
    </location>
</feature>
<feature type="compositionally biased region" description="Basic and acidic residues" evidence="1">
    <location>
        <begin position="101"/>
        <end position="112"/>
    </location>
</feature>
<sequence length="123" mass="12953">MAAPTGNPVIRQTGIPAPNGYGFGKPVAKGRDGEVIVYQPTRSDGGLKVPITITNNGKDRAFYKVSVRVTGPSGFSTTVHVETSTTGVYPGVTWPTELIARDSDHPVPDKASAEIADITKSSR</sequence>
<organism evidence="2 3">
    <name type="scientific">Streptomyces eurocidicus</name>
    <name type="common">Streptoverticillium eurocidicus</name>
    <dbReference type="NCBI Taxonomy" id="66423"/>
    <lineage>
        <taxon>Bacteria</taxon>
        <taxon>Bacillati</taxon>
        <taxon>Actinomycetota</taxon>
        <taxon>Actinomycetes</taxon>
        <taxon>Kitasatosporales</taxon>
        <taxon>Streptomycetaceae</taxon>
        <taxon>Streptomyces</taxon>
    </lineage>
</organism>
<feature type="region of interest" description="Disordered" evidence="1">
    <location>
        <begin position="1"/>
        <end position="21"/>
    </location>
</feature>
<protein>
    <submittedName>
        <fullName evidence="2">Uncharacterized protein</fullName>
    </submittedName>
</protein>
<proteinExistence type="predicted"/>
<accession>A0A7W8B734</accession>
<evidence type="ECO:0000256" key="1">
    <source>
        <dbReference type="SAM" id="MobiDB-lite"/>
    </source>
</evidence>
<gene>
    <name evidence="2" type="ORF">FHS36_001402</name>
</gene>
<name>A0A7W8B734_STREU</name>
<dbReference type="AlphaFoldDB" id="A0A7W8B734"/>
<evidence type="ECO:0000313" key="3">
    <source>
        <dbReference type="Proteomes" id="UP000528608"/>
    </source>
</evidence>
<dbReference type="Proteomes" id="UP000528608">
    <property type="component" value="Unassembled WGS sequence"/>
</dbReference>
<reference evidence="2 3" key="1">
    <citation type="submission" date="2020-08" db="EMBL/GenBank/DDBJ databases">
        <title>Genomic Encyclopedia of Type Strains, Phase III (KMG-III): the genomes of soil and plant-associated and newly described type strains.</title>
        <authorList>
            <person name="Whitman W."/>
        </authorList>
    </citation>
    <scope>NUCLEOTIDE SEQUENCE [LARGE SCALE GENOMIC DNA]</scope>
    <source>
        <strain evidence="2 3">CECT 3259</strain>
    </source>
</reference>
<evidence type="ECO:0000313" key="2">
    <source>
        <dbReference type="EMBL" id="MBB5117981.1"/>
    </source>
</evidence>
<dbReference type="RefSeq" id="WP_146045491.1">
    <property type="nucleotide sequence ID" value="NZ_JACHJF010000003.1"/>
</dbReference>
<dbReference type="OrthoDB" id="4215700at2"/>
<dbReference type="EMBL" id="JACHJF010000003">
    <property type="protein sequence ID" value="MBB5117981.1"/>
    <property type="molecule type" value="Genomic_DNA"/>
</dbReference>
<comment type="caution">
    <text evidence="2">The sequence shown here is derived from an EMBL/GenBank/DDBJ whole genome shotgun (WGS) entry which is preliminary data.</text>
</comment>